<keyword evidence="2" id="KW-1185">Reference proteome</keyword>
<dbReference type="OrthoDB" id="5335493at2759"/>
<evidence type="ECO:0000313" key="1">
    <source>
        <dbReference type="EMBL" id="KAF2243931.1"/>
    </source>
</evidence>
<gene>
    <name evidence="1" type="ORF">BU26DRAFT_509683</name>
</gene>
<evidence type="ECO:0000313" key="2">
    <source>
        <dbReference type="Proteomes" id="UP000800094"/>
    </source>
</evidence>
<sequence length="532" mass="61197">MPYLETRMKGLSSDQRLVLRLCPPPSDKLGTTQWEYKYKLVGTPRQNDPVLYAIRSAVRQLEKDNICMAGAGIRVQNLLSSPPIWPLVPGNVNCAVKLYAFKKQWEEFPRAISVTIGDRWSGNPSYLAADRLLVRKGRKWKPLKAWLVEWAEEYEYGHIAYNANDAMCKWWGKNGKTFRFVDLPPELRLHVLKYVLGGQIRPHTQSHYQTGQKIVVLGSMNQNNPHGSVFKSSECFTLDRMARRHAVARVPFPNYAIFRVSKQVRDEASQAGWKGTTKYFHGLHYFSEVVRCPNPPDIEGWLSKVYLDLSITEYFRLFGVQATPRILRQPGLCQGELFRSIPKLDLTLSFRSPYIDDGENPWSKFIGNNWGQHSFQGQFGNMRKFPCYRIVVDWILTFAFPFVKNITNVRLSGCIKTAIKQKWNHILETEYRERKEDNRTHGFDWEEAMEAILNEPVSAMPPECACPQSCSYNKQPYDQERFGIRWGTCQFDHDDEFWPEVELQEGEAVDELGMDATGLTDAAGDDGDDAAI</sequence>
<dbReference type="Proteomes" id="UP000800094">
    <property type="component" value="Unassembled WGS sequence"/>
</dbReference>
<proteinExistence type="predicted"/>
<dbReference type="EMBL" id="ML987204">
    <property type="protein sequence ID" value="KAF2243931.1"/>
    <property type="molecule type" value="Genomic_DNA"/>
</dbReference>
<dbReference type="AlphaFoldDB" id="A0A6A6I0T9"/>
<organism evidence="1 2">
    <name type="scientific">Trematosphaeria pertusa</name>
    <dbReference type="NCBI Taxonomy" id="390896"/>
    <lineage>
        <taxon>Eukaryota</taxon>
        <taxon>Fungi</taxon>
        <taxon>Dikarya</taxon>
        <taxon>Ascomycota</taxon>
        <taxon>Pezizomycotina</taxon>
        <taxon>Dothideomycetes</taxon>
        <taxon>Pleosporomycetidae</taxon>
        <taxon>Pleosporales</taxon>
        <taxon>Massarineae</taxon>
        <taxon>Trematosphaeriaceae</taxon>
        <taxon>Trematosphaeria</taxon>
    </lineage>
</organism>
<accession>A0A6A6I0T9</accession>
<dbReference type="GeneID" id="54580494"/>
<protein>
    <submittedName>
        <fullName evidence="1">Uncharacterized protein</fullName>
    </submittedName>
</protein>
<dbReference type="RefSeq" id="XP_033678935.1">
    <property type="nucleotide sequence ID" value="XM_033827164.1"/>
</dbReference>
<name>A0A6A6I0T9_9PLEO</name>
<reference evidence="1" key="1">
    <citation type="journal article" date="2020" name="Stud. Mycol.">
        <title>101 Dothideomycetes genomes: a test case for predicting lifestyles and emergence of pathogens.</title>
        <authorList>
            <person name="Haridas S."/>
            <person name="Albert R."/>
            <person name="Binder M."/>
            <person name="Bloem J."/>
            <person name="Labutti K."/>
            <person name="Salamov A."/>
            <person name="Andreopoulos B."/>
            <person name="Baker S."/>
            <person name="Barry K."/>
            <person name="Bills G."/>
            <person name="Bluhm B."/>
            <person name="Cannon C."/>
            <person name="Castanera R."/>
            <person name="Culley D."/>
            <person name="Daum C."/>
            <person name="Ezra D."/>
            <person name="Gonzalez J."/>
            <person name="Henrissat B."/>
            <person name="Kuo A."/>
            <person name="Liang C."/>
            <person name="Lipzen A."/>
            <person name="Lutzoni F."/>
            <person name="Magnuson J."/>
            <person name="Mondo S."/>
            <person name="Nolan M."/>
            <person name="Ohm R."/>
            <person name="Pangilinan J."/>
            <person name="Park H.-J."/>
            <person name="Ramirez L."/>
            <person name="Alfaro M."/>
            <person name="Sun H."/>
            <person name="Tritt A."/>
            <person name="Yoshinaga Y."/>
            <person name="Zwiers L.-H."/>
            <person name="Turgeon B."/>
            <person name="Goodwin S."/>
            <person name="Spatafora J."/>
            <person name="Crous P."/>
            <person name="Grigoriev I."/>
        </authorList>
    </citation>
    <scope>NUCLEOTIDE SEQUENCE</scope>
    <source>
        <strain evidence="1">CBS 122368</strain>
    </source>
</reference>